<evidence type="ECO:0000256" key="1">
    <source>
        <dbReference type="SAM" id="Phobius"/>
    </source>
</evidence>
<accession>A0ABQ3WZK7</accession>
<proteinExistence type="predicted"/>
<dbReference type="EMBL" id="BOMG01000003">
    <property type="protein sequence ID" value="GID51644.1"/>
    <property type="molecule type" value="Genomic_DNA"/>
</dbReference>
<evidence type="ECO:0000313" key="3">
    <source>
        <dbReference type="Proteomes" id="UP000612282"/>
    </source>
</evidence>
<keyword evidence="1" id="KW-0812">Transmembrane</keyword>
<name>A0ABQ3WZK7_9ACTN</name>
<evidence type="ECO:0000313" key="2">
    <source>
        <dbReference type="EMBL" id="GID51644.1"/>
    </source>
</evidence>
<keyword evidence="1" id="KW-1133">Transmembrane helix</keyword>
<keyword evidence="1" id="KW-0472">Membrane</keyword>
<dbReference type="Proteomes" id="UP000612282">
    <property type="component" value="Unassembled WGS sequence"/>
</dbReference>
<reference evidence="2 3" key="1">
    <citation type="submission" date="2021-01" db="EMBL/GenBank/DDBJ databases">
        <title>Whole genome shotgun sequence of Actinoplanes couchii NBRC 106145.</title>
        <authorList>
            <person name="Komaki H."/>
            <person name="Tamura T."/>
        </authorList>
    </citation>
    <scope>NUCLEOTIDE SEQUENCE [LARGE SCALE GENOMIC DNA]</scope>
    <source>
        <strain evidence="2 3">NBRC 106145</strain>
    </source>
</reference>
<organism evidence="2 3">
    <name type="scientific">Actinoplanes couchii</name>
    <dbReference type="NCBI Taxonomy" id="403638"/>
    <lineage>
        <taxon>Bacteria</taxon>
        <taxon>Bacillati</taxon>
        <taxon>Actinomycetota</taxon>
        <taxon>Actinomycetes</taxon>
        <taxon>Micromonosporales</taxon>
        <taxon>Micromonosporaceae</taxon>
        <taxon>Actinoplanes</taxon>
    </lineage>
</organism>
<gene>
    <name evidence="2" type="ORF">Aco03nite_000480</name>
</gene>
<protein>
    <submittedName>
        <fullName evidence="2">Uncharacterized protein</fullName>
    </submittedName>
</protein>
<feature type="transmembrane region" description="Helical" evidence="1">
    <location>
        <begin position="64"/>
        <end position="85"/>
    </location>
</feature>
<feature type="transmembrane region" description="Helical" evidence="1">
    <location>
        <begin position="27"/>
        <end position="52"/>
    </location>
</feature>
<feature type="transmembrane region" description="Helical" evidence="1">
    <location>
        <begin position="97"/>
        <end position="122"/>
    </location>
</feature>
<comment type="caution">
    <text evidence="2">The sequence shown here is derived from an EMBL/GenBank/DDBJ whole genome shotgun (WGS) entry which is preliminary data.</text>
</comment>
<keyword evidence="3" id="KW-1185">Reference proteome</keyword>
<sequence length="128" mass="13330">MAALSVTAFDVARSTAAADFDSSWESAAGWVWLAAFIVQALLTFLIAFAWIGRRDPARARLVRAGVRAAGGVLLVTLIVIAVIVAIGLNHDAFRGSTIAFCVLFGLTTATGTGSSAFTALALSERTRA</sequence>